<accession>A0A0P0CFK1</accession>
<dbReference type="Proteomes" id="UP000061382">
    <property type="component" value="Chromosome"/>
</dbReference>
<dbReference type="AlphaFoldDB" id="A0A0P0CFK1"/>
<dbReference type="STRING" id="512763.DC20_00600"/>
<reference evidence="1 2" key="1">
    <citation type="submission" date="2015-08" db="EMBL/GenBank/DDBJ databases">
        <title>Complete genome sequence of Rufibacter tibetensis strain 1351t, a radiation-resistant bacterium from tibet plateau.</title>
        <authorList>
            <person name="Dai J."/>
        </authorList>
    </citation>
    <scope>NUCLEOTIDE SEQUENCE [LARGE SCALE GENOMIC DNA]</scope>
    <source>
        <strain evidence="1 2">1351</strain>
    </source>
</reference>
<dbReference type="RefSeq" id="WP_062542056.1">
    <property type="nucleotide sequence ID" value="NZ_CP012643.1"/>
</dbReference>
<dbReference type="KEGG" id="rti:DC20_00600"/>
<dbReference type="OrthoDB" id="9803207at2"/>
<protein>
    <recommendedName>
        <fullName evidence="3">DUF3037 domain-containing protein</fullName>
    </recommendedName>
</protein>
<organism evidence="1 2">
    <name type="scientific">Rufibacter tibetensis</name>
    <dbReference type="NCBI Taxonomy" id="512763"/>
    <lineage>
        <taxon>Bacteria</taxon>
        <taxon>Pseudomonadati</taxon>
        <taxon>Bacteroidota</taxon>
        <taxon>Cytophagia</taxon>
        <taxon>Cytophagales</taxon>
        <taxon>Hymenobacteraceae</taxon>
        <taxon>Rufibacter</taxon>
    </lineage>
</organism>
<evidence type="ECO:0008006" key="3">
    <source>
        <dbReference type="Google" id="ProtNLM"/>
    </source>
</evidence>
<sequence length="127" mass="14296">MQEKHLFEYATLRVVPCVEREEFLNVGVILYCPAQGFLKTVYQLDPARLTAFSSELDQEELQERLQVFETICTGGKAGGTIGRLPIASRFRWLTATRSTIVQTSAVHPGLCTNAQETLDRLHTQLVK</sequence>
<gene>
    <name evidence="1" type="ORF">DC20_00600</name>
</gene>
<name>A0A0P0CFK1_9BACT</name>
<dbReference type="InterPro" id="IPR021398">
    <property type="entry name" value="DUF3037"/>
</dbReference>
<dbReference type="EMBL" id="CP012643">
    <property type="protein sequence ID" value="ALI97762.1"/>
    <property type="molecule type" value="Genomic_DNA"/>
</dbReference>
<keyword evidence="2" id="KW-1185">Reference proteome</keyword>
<dbReference type="PATRIC" id="fig|512763.3.peg.129"/>
<evidence type="ECO:0000313" key="2">
    <source>
        <dbReference type="Proteomes" id="UP000061382"/>
    </source>
</evidence>
<proteinExistence type="predicted"/>
<evidence type="ECO:0000313" key="1">
    <source>
        <dbReference type="EMBL" id="ALI97762.1"/>
    </source>
</evidence>
<dbReference type="Pfam" id="PF11236">
    <property type="entry name" value="DUF3037"/>
    <property type="match status" value="1"/>
</dbReference>